<name>A0A948WYW7_9GAMM</name>
<dbReference type="AlphaFoldDB" id="A0A948WYW7"/>
<accession>A0A948WYW7</accession>
<evidence type="ECO:0000313" key="2">
    <source>
        <dbReference type="Proteomes" id="UP000733611"/>
    </source>
</evidence>
<dbReference type="PANTHER" id="PTHR40275:SF1">
    <property type="entry name" value="SSL7038 PROTEIN"/>
    <property type="match status" value="1"/>
</dbReference>
<organism evidence="1 2">
    <name type="scientific">Candidatus Anaerobiospirillum pullicola</name>
    <dbReference type="NCBI Taxonomy" id="2838451"/>
    <lineage>
        <taxon>Bacteria</taxon>
        <taxon>Pseudomonadati</taxon>
        <taxon>Pseudomonadota</taxon>
        <taxon>Gammaproteobacteria</taxon>
        <taxon>Aeromonadales</taxon>
        <taxon>Succinivibrionaceae</taxon>
        <taxon>Anaerobiospirillum</taxon>
    </lineage>
</organism>
<comment type="caution">
    <text evidence="1">The sequence shown here is derived from an EMBL/GenBank/DDBJ whole genome shotgun (WGS) entry which is preliminary data.</text>
</comment>
<dbReference type="GO" id="GO:0003677">
    <property type="term" value="F:DNA binding"/>
    <property type="evidence" value="ECO:0007669"/>
    <property type="project" value="InterPro"/>
</dbReference>
<gene>
    <name evidence="1" type="ORF">H9847_03680</name>
</gene>
<evidence type="ECO:0000313" key="1">
    <source>
        <dbReference type="EMBL" id="MBU3843957.1"/>
    </source>
</evidence>
<sequence length="120" mass="13022">MDNYDLDPADDSEIYPRPNPLAPILEKLKTPADIAAYLNNAVNPDDPATLFAALGIASHTRNISHLSRDMGITRQGFNKAFSAKGNPCFVTVQKLCTELGVSISFTPLPEQNSTDSSDQQ</sequence>
<dbReference type="Proteomes" id="UP000733611">
    <property type="component" value="Unassembled WGS sequence"/>
</dbReference>
<reference evidence="1" key="1">
    <citation type="journal article" date="2021" name="PeerJ">
        <title>Extensive microbial diversity within the chicken gut microbiome revealed by metagenomics and culture.</title>
        <authorList>
            <person name="Gilroy R."/>
            <person name="Ravi A."/>
            <person name="Getino M."/>
            <person name="Pursley I."/>
            <person name="Horton D.L."/>
            <person name="Alikhan N.F."/>
            <person name="Baker D."/>
            <person name="Gharbi K."/>
            <person name="Hall N."/>
            <person name="Watson M."/>
            <person name="Adriaenssens E.M."/>
            <person name="Foster-Nyarko E."/>
            <person name="Jarju S."/>
            <person name="Secka A."/>
            <person name="Antonio M."/>
            <person name="Oren A."/>
            <person name="Chaudhuri R.R."/>
            <person name="La Ragione R."/>
            <person name="Hildebrand F."/>
            <person name="Pallen M.J."/>
        </authorList>
    </citation>
    <scope>NUCLEOTIDE SEQUENCE</scope>
    <source>
        <strain evidence="1">378</strain>
    </source>
</reference>
<dbReference type="InterPro" id="IPR014057">
    <property type="entry name" value="HI1420"/>
</dbReference>
<reference evidence="1" key="2">
    <citation type="submission" date="2021-04" db="EMBL/GenBank/DDBJ databases">
        <authorList>
            <person name="Gilroy R."/>
        </authorList>
    </citation>
    <scope>NUCLEOTIDE SEQUENCE</scope>
    <source>
        <strain evidence="1">378</strain>
    </source>
</reference>
<dbReference type="SUPFAM" id="SSF47413">
    <property type="entry name" value="lambda repressor-like DNA-binding domains"/>
    <property type="match status" value="1"/>
</dbReference>
<dbReference type="NCBIfam" id="TIGR02684">
    <property type="entry name" value="dnstrm_HI1420"/>
    <property type="match status" value="1"/>
</dbReference>
<dbReference type="InterPro" id="IPR010982">
    <property type="entry name" value="Lambda_DNA-bd_dom_sf"/>
</dbReference>
<dbReference type="PANTHER" id="PTHR40275">
    <property type="entry name" value="SSL7038 PROTEIN"/>
    <property type="match status" value="1"/>
</dbReference>
<dbReference type="EMBL" id="JAHLFE010000068">
    <property type="protein sequence ID" value="MBU3843957.1"/>
    <property type="molecule type" value="Genomic_DNA"/>
</dbReference>
<proteinExistence type="predicted"/>
<protein>
    <submittedName>
        <fullName evidence="1">Addiction module antidote protein</fullName>
    </submittedName>
</protein>
<dbReference type="Pfam" id="PF21716">
    <property type="entry name" value="dnstrm_HI1420"/>
    <property type="match status" value="1"/>
</dbReference>